<dbReference type="PROSITE" id="PS51916">
    <property type="entry name" value="DEUBAD"/>
    <property type="match status" value="1"/>
</dbReference>
<dbReference type="InterPro" id="IPR006773">
    <property type="entry name" value="Rpn13/ADRM1"/>
</dbReference>
<dbReference type="OrthoDB" id="340431at2759"/>
<dbReference type="AlphaFoldDB" id="R7TL23"/>
<dbReference type="FunFam" id="2.30.29.70:FF:000001">
    <property type="entry name" value="Proteasomal ubiquitin receptor ADRM1"/>
    <property type="match status" value="1"/>
</dbReference>
<feature type="compositionally biased region" description="Gly residues" evidence="7">
    <location>
        <begin position="188"/>
        <end position="197"/>
    </location>
</feature>
<dbReference type="FunFam" id="1.10.2020.20:FF:000001">
    <property type="entry name" value="Proteasomal ubiquitin receptor ADRM1"/>
    <property type="match status" value="1"/>
</dbReference>
<feature type="domain" description="DEUBAD" evidence="8">
    <location>
        <begin position="279"/>
        <end position="391"/>
    </location>
</feature>
<keyword evidence="4" id="KW-0963">Cytoplasm</keyword>
<evidence type="ECO:0000256" key="4">
    <source>
        <dbReference type="ARBA" id="ARBA00022490"/>
    </source>
</evidence>
<dbReference type="Gene3D" id="2.30.29.70">
    <property type="entry name" value="Proteasomal ubiquitin receptor Rpn13/ADRM1"/>
    <property type="match status" value="1"/>
</dbReference>
<comment type="subcellular location">
    <subcellularLocation>
        <location evidence="2">Cytoplasm</location>
    </subcellularLocation>
    <subcellularLocation>
        <location evidence="1">Nucleus</location>
    </subcellularLocation>
</comment>
<organism evidence="10">
    <name type="scientific">Capitella teleta</name>
    <name type="common">Polychaete worm</name>
    <dbReference type="NCBI Taxonomy" id="283909"/>
    <lineage>
        <taxon>Eukaryota</taxon>
        <taxon>Metazoa</taxon>
        <taxon>Spiralia</taxon>
        <taxon>Lophotrochozoa</taxon>
        <taxon>Annelida</taxon>
        <taxon>Polychaeta</taxon>
        <taxon>Sedentaria</taxon>
        <taxon>Scolecida</taxon>
        <taxon>Capitellidae</taxon>
        <taxon>Capitella</taxon>
    </lineage>
</organism>
<dbReference type="CDD" id="cd13314">
    <property type="entry name" value="PH_Rpn13"/>
    <property type="match status" value="1"/>
</dbReference>
<dbReference type="STRING" id="283909.R7TL23"/>
<dbReference type="InterPro" id="IPR044867">
    <property type="entry name" value="DEUBAD_dom"/>
</dbReference>
<accession>R7TL23</accession>
<evidence type="ECO:0000256" key="3">
    <source>
        <dbReference type="ARBA" id="ARBA00009216"/>
    </source>
</evidence>
<dbReference type="PANTHER" id="PTHR12225:SF0">
    <property type="entry name" value="PROTEASOMAL UBIQUITIN RECEPTOR ADRM1"/>
    <property type="match status" value="1"/>
</dbReference>
<evidence type="ECO:0000256" key="7">
    <source>
        <dbReference type="SAM" id="MobiDB-lite"/>
    </source>
</evidence>
<dbReference type="Pfam" id="PF16550">
    <property type="entry name" value="RPN13_C"/>
    <property type="match status" value="1"/>
</dbReference>
<dbReference type="EMBL" id="AMQN01002512">
    <property type="status" value="NOT_ANNOTATED_CDS"/>
    <property type="molecule type" value="Genomic_DNA"/>
</dbReference>
<dbReference type="InterPro" id="IPR032368">
    <property type="entry name" value="RPN13_DEUBAD"/>
</dbReference>
<dbReference type="PROSITE" id="PS51917">
    <property type="entry name" value="PRU"/>
    <property type="match status" value="1"/>
</dbReference>
<dbReference type="FunCoup" id="R7TL23">
    <property type="interactions" value="1337"/>
</dbReference>
<feature type="domain" description="Pru" evidence="9">
    <location>
        <begin position="15"/>
        <end position="128"/>
    </location>
</feature>
<evidence type="ECO:0000259" key="9">
    <source>
        <dbReference type="PROSITE" id="PS51917"/>
    </source>
</evidence>
<keyword evidence="6" id="KW-0539">Nucleus</keyword>
<gene>
    <name evidence="10" type="ORF">CAPTEDRAFT_18438</name>
</gene>
<dbReference type="GO" id="GO:0005737">
    <property type="term" value="C:cytoplasm"/>
    <property type="evidence" value="ECO:0007669"/>
    <property type="project" value="UniProtKB-SubCell"/>
</dbReference>
<evidence type="ECO:0000313" key="11">
    <source>
        <dbReference type="EnsemblMetazoa" id="CapteP18438"/>
    </source>
</evidence>
<keyword evidence="12" id="KW-1185">Reference proteome</keyword>
<dbReference type="GO" id="GO:0061133">
    <property type="term" value="F:endopeptidase activator activity"/>
    <property type="evidence" value="ECO:0007669"/>
    <property type="project" value="TreeGrafter"/>
</dbReference>
<reference evidence="11" key="3">
    <citation type="submission" date="2015-06" db="UniProtKB">
        <authorList>
            <consortium name="EnsemblMetazoa"/>
        </authorList>
    </citation>
    <scope>IDENTIFICATION</scope>
</reference>
<dbReference type="OMA" id="SNQRHFF"/>
<dbReference type="PANTHER" id="PTHR12225">
    <property type="entry name" value="ADHESION REGULATING MOLECULE 1 110 KDA CELL MEMBRANE GLYCOPROTEIN"/>
    <property type="match status" value="1"/>
</dbReference>
<sequence>MSSSGALFGNAGSRSQSKNLVEFRAGKMYMKGNMVHPDTRKGLVYIYQSDDALTHFVWKDRSKGTVDDDLIIFPDDTEFKHVPQCTTGRVYLLKFKSTSRKMFFWMQEPKSDKDEDYCKKVNEFLNNPPTPGSTRGAGGAGAGGLGGLQSELAAGLGGDSDLQSLLGGMSQQQLMQLLGGMGMGNLGGLPAMMGGGRPTSAPSDSAPPSRVQSSPGPRSSGTESAPPPPRPVTAAALPSQSTPAAAASDTATPAADSSSRPAIQLSDLQNILSGLGGEAGARREGIDLATAVTPEAMLPILANKDVQERLLPFLPEGEQLPKTEAELRSTVASPQFQQAMQSFSAALASGQLGPLMGQFNLGADVMAAAEAGDVEAFAKAMQSGQEKKDEKK</sequence>
<evidence type="ECO:0000256" key="6">
    <source>
        <dbReference type="ARBA" id="ARBA00023242"/>
    </source>
</evidence>
<reference evidence="10 12" key="2">
    <citation type="journal article" date="2013" name="Nature">
        <title>Insights into bilaterian evolution from three spiralian genomes.</title>
        <authorList>
            <person name="Simakov O."/>
            <person name="Marletaz F."/>
            <person name="Cho S.J."/>
            <person name="Edsinger-Gonzales E."/>
            <person name="Havlak P."/>
            <person name="Hellsten U."/>
            <person name="Kuo D.H."/>
            <person name="Larsson T."/>
            <person name="Lv J."/>
            <person name="Arendt D."/>
            <person name="Savage R."/>
            <person name="Osoegawa K."/>
            <person name="de Jong P."/>
            <person name="Grimwood J."/>
            <person name="Chapman J.A."/>
            <person name="Shapiro H."/>
            <person name="Aerts A."/>
            <person name="Otillar R.P."/>
            <person name="Terry A.Y."/>
            <person name="Boore J.L."/>
            <person name="Grigoriev I.V."/>
            <person name="Lindberg D.R."/>
            <person name="Seaver E.C."/>
            <person name="Weisblat D.A."/>
            <person name="Putnam N.H."/>
            <person name="Rokhsar D.S."/>
        </authorList>
    </citation>
    <scope>NUCLEOTIDE SEQUENCE</scope>
    <source>
        <strain evidence="10 12">I ESC-2004</strain>
    </source>
</reference>
<dbReference type="GO" id="GO:0008541">
    <property type="term" value="C:proteasome regulatory particle, lid subcomplex"/>
    <property type="evidence" value="ECO:0007669"/>
    <property type="project" value="TreeGrafter"/>
</dbReference>
<protein>
    <submittedName>
        <fullName evidence="10 11">Uncharacterized protein</fullName>
    </submittedName>
</protein>
<dbReference type="Pfam" id="PF04683">
    <property type="entry name" value="Rpn13_ADRM1_Pru"/>
    <property type="match status" value="1"/>
</dbReference>
<feature type="region of interest" description="Disordered" evidence="7">
    <location>
        <begin position="188"/>
        <end position="262"/>
    </location>
</feature>
<feature type="compositionally biased region" description="Polar residues" evidence="7">
    <location>
        <begin position="210"/>
        <end position="223"/>
    </location>
</feature>
<dbReference type="Gene3D" id="1.10.2020.20">
    <property type="match status" value="1"/>
</dbReference>
<dbReference type="HOGENOM" id="CLU_041798_2_0_1"/>
<evidence type="ECO:0000256" key="2">
    <source>
        <dbReference type="ARBA" id="ARBA00004496"/>
    </source>
</evidence>
<proteinExistence type="inferred from homology"/>
<name>R7TL23_CAPTE</name>
<evidence type="ECO:0000313" key="12">
    <source>
        <dbReference type="Proteomes" id="UP000014760"/>
    </source>
</evidence>
<dbReference type="InterPro" id="IPR044868">
    <property type="entry name" value="Rpn13/ADRM1_Pru"/>
</dbReference>
<keyword evidence="5" id="KW-0647">Proteasome</keyword>
<evidence type="ECO:0000256" key="1">
    <source>
        <dbReference type="ARBA" id="ARBA00004123"/>
    </source>
</evidence>
<dbReference type="Proteomes" id="UP000014760">
    <property type="component" value="Unassembled WGS sequence"/>
</dbReference>
<dbReference type="EnsemblMetazoa" id="CapteT18438">
    <property type="protein sequence ID" value="CapteP18438"/>
    <property type="gene ID" value="CapteG18438"/>
</dbReference>
<reference evidence="12" key="1">
    <citation type="submission" date="2012-12" db="EMBL/GenBank/DDBJ databases">
        <authorList>
            <person name="Hellsten U."/>
            <person name="Grimwood J."/>
            <person name="Chapman J.A."/>
            <person name="Shapiro H."/>
            <person name="Aerts A."/>
            <person name="Otillar R.P."/>
            <person name="Terry A.Y."/>
            <person name="Boore J.L."/>
            <person name="Simakov O."/>
            <person name="Marletaz F."/>
            <person name="Cho S.-J."/>
            <person name="Edsinger-Gonzales E."/>
            <person name="Havlak P."/>
            <person name="Kuo D.-H."/>
            <person name="Larsson T."/>
            <person name="Lv J."/>
            <person name="Arendt D."/>
            <person name="Savage R."/>
            <person name="Osoegawa K."/>
            <person name="de Jong P."/>
            <person name="Lindberg D.R."/>
            <person name="Seaver E.C."/>
            <person name="Weisblat D.A."/>
            <person name="Putnam N.H."/>
            <person name="Grigoriev I.V."/>
            <person name="Rokhsar D.S."/>
        </authorList>
    </citation>
    <scope>NUCLEOTIDE SEQUENCE</scope>
    <source>
        <strain evidence="12">I ESC-2004</strain>
    </source>
</reference>
<comment type="similarity">
    <text evidence="3">Belongs to the ADRM1 family.</text>
</comment>
<feature type="compositionally biased region" description="Low complexity" evidence="7">
    <location>
        <begin position="232"/>
        <end position="262"/>
    </location>
</feature>
<evidence type="ECO:0000256" key="5">
    <source>
        <dbReference type="ARBA" id="ARBA00022942"/>
    </source>
</evidence>
<dbReference type="InterPro" id="IPR038633">
    <property type="entry name" value="Rpn13/ADRM1_Pru_sf"/>
</dbReference>
<evidence type="ECO:0000313" key="10">
    <source>
        <dbReference type="EMBL" id="ELT94344.1"/>
    </source>
</evidence>
<feature type="compositionally biased region" description="Low complexity" evidence="7">
    <location>
        <begin position="198"/>
        <end position="209"/>
    </location>
</feature>
<dbReference type="GO" id="GO:0005634">
    <property type="term" value="C:nucleus"/>
    <property type="evidence" value="ECO:0007669"/>
    <property type="project" value="UniProtKB-SubCell"/>
</dbReference>
<dbReference type="EMBL" id="KB309449">
    <property type="protein sequence ID" value="ELT94344.1"/>
    <property type="molecule type" value="Genomic_DNA"/>
</dbReference>
<evidence type="ECO:0000259" key="8">
    <source>
        <dbReference type="PROSITE" id="PS51916"/>
    </source>
</evidence>
<dbReference type="InterPro" id="IPR038108">
    <property type="entry name" value="RPN13_DEUBAD_sf"/>
</dbReference>
<dbReference type="GO" id="GO:0070628">
    <property type="term" value="F:proteasome binding"/>
    <property type="evidence" value="ECO:0007669"/>
    <property type="project" value="TreeGrafter"/>
</dbReference>